<dbReference type="Gene3D" id="1.25.40.10">
    <property type="entry name" value="Tetratricopeptide repeat domain"/>
    <property type="match status" value="1"/>
</dbReference>
<dbReference type="KEGG" id="xba:C7S18_11855"/>
<proteinExistence type="predicted"/>
<dbReference type="OrthoDB" id="8827675at2"/>
<reference evidence="1 2" key="1">
    <citation type="submission" date="2018-03" db="EMBL/GenBank/DDBJ databases">
        <title>Ahniella affigens gen. nov., sp. nov., a gammaproteobacterium isolated from sandy soil near a stream.</title>
        <authorList>
            <person name="Ko Y."/>
            <person name="Kim J.-H."/>
        </authorList>
    </citation>
    <scope>NUCLEOTIDE SEQUENCE [LARGE SCALE GENOMIC DNA]</scope>
    <source>
        <strain evidence="1 2">D13</strain>
    </source>
</reference>
<dbReference type="AlphaFoldDB" id="A0A2P1PSL7"/>
<name>A0A2P1PSL7_9GAMM</name>
<keyword evidence="2" id="KW-1185">Reference proteome</keyword>
<reference evidence="1 2" key="2">
    <citation type="submission" date="2018-03" db="EMBL/GenBank/DDBJ databases">
        <authorList>
            <person name="Keele B.F."/>
        </authorList>
    </citation>
    <scope>NUCLEOTIDE SEQUENCE [LARGE SCALE GENOMIC DNA]</scope>
    <source>
        <strain evidence="1 2">D13</strain>
    </source>
</reference>
<accession>A0A2P1PSL7</accession>
<organism evidence="1 2">
    <name type="scientific">Ahniella affigens</name>
    <dbReference type="NCBI Taxonomy" id="2021234"/>
    <lineage>
        <taxon>Bacteria</taxon>
        <taxon>Pseudomonadati</taxon>
        <taxon>Pseudomonadota</taxon>
        <taxon>Gammaproteobacteria</taxon>
        <taxon>Lysobacterales</taxon>
        <taxon>Rhodanobacteraceae</taxon>
        <taxon>Ahniella</taxon>
    </lineage>
</organism>
<evidence type="ECO:0000313" key="1">
    <source>
        <dbReference type="EMBL" id="AVP97846.1"/>
    </source>
</evidence>
<evidence type="ECO:0000313" key="2">
    <source>
        <dbReference type="Proteomes" id="UP000241074"/>
    </source>
</evidence>
<dbReference type="RefSeq" id="WP_106891766.1">
    <property type="nucleotide sequence ID" value="NZ_CP027860.1"/>
</dbReference>
<sequence>MLTIQLLPPARVNDQIARPQSLWLLLRLCLAADAPTGEDWLLADELRDAHPQASHLRMLISRAFSDFANWGVQVGWGLDRSREPSWLARAKRNRGPFWLAPGERNRIRINIGERPARPEEVRLWLGMAAPARSKKSRQSILAATGPDYWFRYAKARRDMLDGQLIVDAEHGALAGFRMAAKQTSDRRMQALALLQQAMVWRRAGNADAAMQVLDELTRLRRPQSGAEIGWLGAMAEVVRAWCAYAERNLAEAERLLQAARVDPRWRAHFQYHPRVQTEQANLQALIHRARALDANRPGPQRMQDAAQAIQHYRSALSLAHEAELFDGAASAASNLGWTLWLFQHSDISVPDTEDDMPLRWIALASWLAETHGNALSAWNQIYLLRMVRAGGPSAEGPDMPGFRAWPVLSPAAYRQQVAPIAIPKQPSRWLDVVRAMQAEIDRGSRQIDALQRANVLLELAWYEAYEGEPSASTRAVARLRQRLRELTEPDRAFFRAALGRLPARP</sequence>
<dbReference type="Proteomes" id="UP000241074">
    <property type="component" value="Chromosome"/>
</dbReference>
<gene>
    <name evidence="1" type="ORF">C7S18_11855</name>
</gene>
<protein>
    <submittedName>
        <fullName evidence="1">Uncharacterized protein</fullName>
    </submittedName>
</protein>
<dbReference type="InterPro" id="IPR011990">
    <property type="entry name" value="TPR-like_helical_dom_sf"/>
</dbReference>
<dbReference type="EMBL" id="CP027860">
    <property type="protein sequence ID" value="AVP97846.1"/>
    <property type="molecule type" value="Genomic_DNA"/>
</dbReference>